<sequence length="217" mass="24347">MSFLPRTLYGSDPSFTPLFRLLDDFDSYSREVQDPQAAGGRTRGHRHHAPTFNPKFDIRETEKTYELHGELPGVERDNVQIEFTEPQTIVIRGRVERTYTAGTPPASLEAPKAADAITEKGEDHNSSHKATVEDEEAEAAKEQGTQVATKKDTTDERPKAPLEKYWVSERSIGEFSRTFSFPTRVDQDGVSAKLNNGVLHVTVPKAKKHETRRVAVN</sequence>
<keyword evidence="7" id="KW-1185">Reference proteome</keyword>
<dbReference type="Gene3D" id="2.60.40.790">
    <property type="match status" value="1"/>
</dbReference>
<dbReference type="Pfam" id="PF00011">
    <property type="entry name" value="HSP20"/>
    <property type="match status" value="1"/>
</dbReference>
<evidence type="ECO:0000313" key="7">
    <source>
        <dbReference type="Proteomes" id="UP001285441"/>
    </source>
</evidence>
<dbReference type="CDD" id="cd06464">
    <property type="entry name" value="ACD_sHsps-like"/>
    <property type="match status" value="1"/>
</dbReference>
<evidence type="ECO:0000256" key="1">
    <source>
        <dbReference type="ARBA" id="ARBA00023016"/>
    </source>
</evidence>
<evidence type="ECO:0000256" key="2">
    <source>
        <dbReference type="PROSITE-ProRule" id="PRU00285"/>
    </source>
</evidence>
<dbReference type="PANTHER" id="PTHR11527">
    <property type="entry name" value="HEAT-SHOCK PROTEIN 20 FAMILY MEMBER"/>
    <property type="match status" value="1"/>
</dbReference>
<reference evidence="6" key="2">
    <citation type="submission" date="2023-06" db="EMBL/GenBank/DDBJ databases">
        <authorList>
            <consortium name="Lawrence Berkeley National Laboratory"/>
            <person name="Haridas S."/>
            <person name="Hensen N."/>
            <person name="Bonometti L."/>
            <person name="Westerberg I."/>
            <person name="Brannstrom I.O."/>
            <person name="Guillou S."/>
            <person name="Cros-Aarteil S."/>
            <person name="Calhoun S."/>
            <person name="Kuo A."/>
            <person name="Mondo S."/>
            <person name="Pangilinan J."/>
            <person name="Riley R."/>
            <person name="LaButti K."/>
            <person name="Andreopoulos B."/>
            <person name="Lipzen A."/>
            <person name="Chen C."/>
            <person name="Yanf M."/>
            <person name="Daum C."/>
            <person name="Ng V."/>
            <person name="Clum A."/>
            <person name="Steindorff A."/>
            <person name="Ohm R."/>
            <person name="Martin F."/>
            <person name="Silar P."/>
            <person name="Natvig D."/>
            <person name="Lalanne C."/>
            <person name="Gautier V."/>
            <person name="Ament-velasquez S.L."/>
            <person name="Kruys A."/>
            <person name="Hutchinson M.I."/>
            <person name="Powell A.J."/>
            <person name="Barry K."/>
            <person name="Miller A.N."/>
            <person name="Grigoriev I.V."/>
            <person name="Debuchy R."/>
            <person name="Gladieux P."/>
            <person name="Thoren M.H."/>
            <person name="Johannesson H."/>
        </authorList>
    </citation>
    <scope>NUCLEOTIDE SEQUENCE</scope>
    <source>
        <strain evidence="6">CBS 232.78</strain>
    </source>
</reference>
<evidence type="ECO:0000313" key="6">
    <source>
        <dbReference type="EMBL" id="KAK3394517.1"/>
    </source>
</evidence>
<dbReference type="Proteomes" id="UP001285441">
    <property type="component" value="Unassembled WGS sequence"/>
</dbReference>
<evidence type="ECO:0000259" key="5">
    <source>
        <dbReference type="PROSITE" id="PS01031"/>
    </source>
</evidence>
<dbReference type="EMBL" id="JAULSW010000001">
    <property type="protein sequence ID" value="KAK3394517.1"/>
    <property type="molecule type" value="Genomic_DNA"/>
</dbReference>
<accession>A0AAE0P756</accession>
<dbReference type="PROSITE" id="PS01031">
    <property type="entry name" value="SHSP"/>
    <property type="match status" value="1"/>
</dbReference>
<name>A0AAE0P756_9PEZI</name>
<reference evidence="6" key="1">
    <citation type="journal article" date="2023" name="Mol. Phylogenet. Evol.">
        <title>Genome-scale phylogeny and comparative genomics of the fungal order Sordariales.</title>
        <authorList>
            <person name="Hensen N."/>
            <person name="Bonometti L."/>
            <person name="Westerberg I."/>
            <person name="Brannstrom I.O."/>
            <person name="Guillou S."/>
            <person name="Cros-Aarteil S."/>
            <person name="Calhoun S."/>
            <person name="Haridas S."/>
            <person name="Kuo A."/>
            <person name="Mondo S."/>
            <person name="Pangilinan J."/>
            <person name="Riley R."/>
            <person name="LaButti K."/>
            <person name="Andreopoulos B."/>
            <person name="Lipzen A."/>
            <person name="Chen C."/>
            <person name="Yan M."/>
            <person name="Daum C."/>
            <person name="Ng V."/>
            <person name="Clum A."/>
            <person name="Steindorff A."/>
            <person name="Ohm R.A."/>
            <person name="Martin F."/>
            <person name="Silar P."/>
            <person name="Natvig D.O."/>
            <person name="Lalanne C."/>
            <person name="Gautier V."/>
            <person name="Ament-Velasquez S.L."/>
            <person name="Kruys A."/>
            <person name="Hutchinson M.I."/>
            <person name="Powell A.J."/>
            <person name="Barry K."/>
            <person name="Miller A.N."/>
            <person name="Grigoriev I.V."/>
            <person name="Debuchy R."/>
            <person name="Gladieux P."/>
            <person name="Hiltunen Thoren M."/>
            <person name="Johannesson H."/>
        </authorList>
    </citation>
    <scope>NUCLEOTIDE SEQUENCE</scope>
    <source>
        <strain evidence="6">CBS 232.78</strain>
    </source>
</reference>
<feature type="compositionally biased region" description="Basic and acidic residues" evidence="4">
    <location>
        <begin position="149"/>
        <end position="159"/>
    </location>
</feature>
<keyword evidence="1" id="KW-0346">Stress response</keyword>
<comment type="caution">
    <text evidence="6">The sequence shown here is derived from an EMBL/GenBank/DDBJ whole genome shotgun (WGS) entry which is preliminary data.</text>
</comment>
<dbReference type="AlphaFoldDB" id="A0AAE0P756"/>
<evidence type="ECO:0000256" key="3">
    <source>
        <dbReference type="RuleBase" id="RU003616"/>
    </source>
</evidence>
<dbReference type="InterPro" id="IPR031107">
    <property type="entry name" value="Small_HSP"/>
</dbReference>
<feature type="compositionally biased region" description="Basic and acidic residues" evidence="4">
    <location>
        <begin position="117"/>
        <end position="132"/>
    </location>
</feature>
<proteinExistence type="inferred from homology"/>
<feature type="region of interest" description="Disordered" evidence="4">
    <location>
        <begin position="31"/>
        <end position="53"/>
    </location>
</feature>
<dbReference type="SUPFAM" id="SSF49764">
    <property type="entry name" value="HSP20-like chaperones"/>
    <property type="match status" value="1"/>
</dbReference>
<dbReference type="InterPro" id="IPR008978">
    <property type="entry name" value="HSP20-like_chaperone"/>
</dbReference>
<feature type="region of interest" description="Disordered" evidence="4">
    <location>
        <begin position="117"/>
        <end position="159"/>
    </location>
</feature>
<gene>
    <name evidence="6" type="ORF">B0H63DRAFT_444666</name>
</gene>
<evidence type="ECO:0000256" key="4">
    <source>
        <dbReference type="SAM" id="MobiDB-lite"/>
    </source>
</evidence>
<feature type="domain" description="SHSP" evidence="5">
    <location>
        <begin position="47"/>
        <end position="217"/>
    </location>
</feature>
<dbReference type="InterPro" id="IPR002068">
    <property type="entry name" value="A-crystallin/Hsp20_dom"/>
</dbReference>
<protein>
    <submittedName>
        <fullName evidence="6">HSP20-like chaperone</fullName>
    </submittedName>
</protein>
<comment type="similarity">
    <text evidence="2 3">Belongs to the small heat shock protein (HSP20) family.</text>
</comment>
<organism evidence="6 7">
    <name type="scientific">Podospora didyma</name>
    <dbReference type="NCBI Taxonomy" id="330526"/>
    <lineage>
        <taxon>Eukaryota</taxon>
        <taxon>Fungi</taxon>
        <taxon>Dikarya</taxon>
        <taxon>Ascomycota</taxon>
        <taxon>Pezizomycotina</taxon>
        <taxon>Sordariomycetes</taxon>
        <taxon>Sordariomycetidae</taxon>
        <taxon>Sordariales</taxon>
        <taxon>Podosporaceae</taxon>
        <taxon>Podospora</taxon>
    </lineage>
</organism>